<comment type="similarity">
    <text evidence="2 9">Belongs to the CTP synthase family.</text>
</comment>
<dbReference type="Pfam" id="PF06418">
    <property type="entry name" value="CTP_synth_N"/>
    <property type="match status" value="1"/>
</dbReference>
<keyword evidence="3 9" id="KW-0436">Ligase</keyword>
<sequence length="787" mass="90834">MLKFATILKHFALSFSIYRRNFTPSMVRVLLFGSGTISGIGKGNTSGAFGKILINKLSYQNIRNTNHTDNFCSDDLSYKIVPIKIDPYLNTTPSTINPVEHGEVFVLEDGTETDMDFGVYERNFDLKLSGSNNITGGKLFDIMRKNENIWNGQTITFEKMFFLIEMMIIEAVSRTCLRNYKDYVHKKYKSIEEIGNDVIILLEIGGSITDLENVIFVNFLSNLKERLENGSHIFKVINIDLLVKQNGELKTKLIQKSLASFRQQGIPSNMTVCRVSGFKWLFDKSESQNETSENLKPSKIKLFETYKSFHDICDYLKTKNIKNPIISPDMINTYNLPYIFDEQGAANRILKMIGITQSLNGRILTFTESNDVINENHNVFQENIPRIAITQFNPYPWLFHQLNTTINVGIVIKYSKNLDSYKSVIDSLLICGLMEKAKINIIQIDAEQIEKKVKKEMPLQKCLHAEKYRAYIVSDFFKDIDVVIIPGGFGIRGTEGKILAIEYCRMVNLPVLGICLGFQLTIIEFLRNVLSINVNSEEFLEKETQVLTDQQTEIFLADYDKDTLFDKTNFQKAIKMIEGVSRFDKTMRLGEKISILKENSQVFEIYDKFTRVRRSAGQLFSKMGYDQIKLQTSCLCGFCGEDFKCSMSYTGVNILDTDQISDAIQQLPQNQIFLIEERHRHRYEVNPAFIPLLEKHNFHFVGRDLFNGNRFTIFENRNQDFNIGIQYHPEMTTDLKQGHPLFRSLIQEGIKNTRSRNRNRRDVLNLEFLRDIPSYLKNDQNSNLNNM</sequence>
<dbReference type="InterPro" id="IPR004468">
    <property type="entry name" value="CTP_synthase"/>
</dbReference>
<comment type="function">
    <text evidence="9">Catalyzes the ATP-dependent amination of UTP to CTP with either L-glutamine or ammonia as the source of nitrogen.</text>
</comment>
<evidence type="ECO:0000313" key="13">
    <source>
        <dbReference type="Proteomes" id="UP000051530"/>
    </source>
</evidence>
<dbReference type="EMBL" id="LGUB01000069">
    <property type="protein sequence ID" value="KRH94476.1"/>
    <property type="molecule type" value="Genomic_DNA"/>
</dbReference>
<dbReference type="InterPro" id="IPR027417">
    <property type="entry name" value="P-loop_NTPase"/>
</dbReference>
<evidence type="ECO:0000256" key="4">
    <source>
        <dbReference type="ARBA" id="ARBA00022741"/>
    </source>
</evidence>
<dbReference type="GO" id="GO:0003883">
    <property type="term" value="F:CTP synthase activity"/>
    <property type="evidence" value="ECO:0007669"/>
    <property type="project" value="UniProtKB-UniRule"/>
</dbReference>
<protein>
    <recommendedName>
        <fullName evidence="9">CTP synthase</fullName>
        <ecNumber evidence="9">6.3.4.2</ecNumber>
    </recommendedName>
    <alternativeName>
        <fullName evidence="9">UTP--ammonia ligase</fullName>
    </alternativeName>
</protein>
<keyword evidence="6 9" id="KW-0315">Glutamine amidotransferase</keyword>
<dbReference type="GO" id="GO:0019856">
    <property type="term" value="P:pyrimidine nucleobase biosynthetic process"/>
    <property type="evidence" value="ECO:0007669"/>
    <property type="project" value="TreeGrafter"/>
</dbReference>
<evidence type="ECO:0000256" key="3">
    <source>
        <dbReference type="ARBA" id="ARBA00022598"/>
    </source>
</evidence>
<name>A0A0R0LYW9_9MICR</name>
<keyword evidence="13" id="KW-1185">Reference proteome</keyword>
<organism evidence="12 13">
    <name type="scientific">Pseudoloma neurophilia</name>
    <dbReference type="NCBI Taxonomy" id="146866"/>
    <lineage>
        <taxon>Eukaryota</taxon>
        <taxon>Fungi</taxon>
        <taxon>Fungi incertae sedis</taxon>
        <taxon>Microsporidia</taxon>
        <taxon>Pseudoloma</taxon>
    </lineage>
</organism>
<keyword evidence="5 9" id="KW-0067">ATP-binding</keyword>
<dbReference type="VEuPathDB" id="MicrosporidiaDB:M153_2460003419"/>
<dbReference type="Proteomes" id="UP000051530">
    <property type="component" value="Unassembled WGS sequence"/>
</dbReference>
<evidence type="ECO:0000256" key="7">
    <source>
        <dbReference type="ARBA" id="ARBA00022975"/>
    </source>
</evidence>
<dbReference type="Pfam" id="PF00117">
    <property type="entry name" value="GATase"/>
    <property type="match status" value="2"/>
</dbReference>
<evidence type="ECO:0000259" key="10">
    <source>
        <dbReference type="Pfam" id="PF00117"/>
    </source>
</evidence>
<dbReference type="Gene3D" id="3.40.50.300">
    <property type="entry name" value="P-loop containing nucleotide triphosphate hydrolases"/>
    <property type="match status" value="1"/>
</dbReference>
<proteinExistence type="inferred from homology"/>
<dbReference type="InterPro" id="IPR017926">
    <property type="entry name" value="GATASE"/>
</dbReference>
<evidence type="ECO:0000313" key="12">
    <source>
        <dbReference type="EMBL" id="KRH94476.1"/>
    </source>
</evidence>
<accession>A0A0R0LYW9</accession>
<dbReference type="Gene3D" id="3.40.50.880">
    <property type="match status" value="1"/>
</dbReference>
<evidence type="ECO:0000259" key="11">
    <source>
        <dbReference type="Pfam" id="PF06418"/>
    </source>
</evidence>
<dbReference type="PROSITE" id="PS51273">
    <property type="entry name" value="GATASE_TYPE_1"/>
    <property type="match status" value="1"/>
</dbReference>
<feature type="domain" description="CTP synthase N-terminal" evidence="11">
    <location>
        <begin position="77"/>
        <end position="326"/>
    </location>
</feature>
<dbReference type="AlphaFoldDB" id="A0A0R0LYW9"/>
<keyword evidence="7 9" id="KW-0665">Pyrimidine biosynthesis</keyword>
<feature type="domain" description="Glutamine amidotransferase" evidence="10">
    <location>
        <begin position="418"/>
        <end position="557"/>
    </location>
</feature>
<comment type="pathway">
    <text evidence="1 9">Pyrimidine metabolism; CTP biosynthesis via de novo pathway; CTP from UDP: step 2/2.</text>
</comment>
<evidence type="ECO:0000256" key="2">
    <source>
        <dbReference type="ARBA" id="ARBA00007533"/>
    </source>
</evidence>
<dbReference type="PANTHER" id="PTHR11550">
    <property type="entry name" value="CTP SYNTHASE"/>
    <property type="match status" value="1"/>
</dbReference>
<dbReference type="InterPro" id="IPR017456">
    <property type="entry name" value="CTP_synthase_N"/>
</dbReference>
<comment type="caution">
    <text evidence="12">The sequence shown here is derived from an EMBL/GenBank/DDBJ whole genome shotgun (WGS) entry which is preliminary data.</text>
</comment>
<dbReference type="PANTHER" id="PTHR11550:SF0">
    <property type="entry name" value="CTP SYNTHASE-RELATED"/>
    <property type="match status" value="1"/>
</dbReference>
<evidence type="ECO:0000256" key="5">
    <source>
        <dbReference type="ARBA" id="ARBA00022840"/>
    </source>
</evidence>
<dbReference type="SUPFAM" id="SSF52317">
    <property type="entry name" value="Class I glutamine amidotransferase-like"/>
    <property type="match status" value="2"/>
</dbReference>
<dbReference type="SUPFAM" id="SSF52540">
    <property type="entry name" value="P-loop containing nucleoside triphosphate hydrolases"/>
    <property type="match status" value="1"/>
</dbReference>
<dbReference type="EC" id="6.3.4.2" evidence="9"/>
<evidence type="ECO:0000256" key="8">
    <source>
        <dbReference type="ARBA" id="ARBA00047781"/>
    </source>
</evidence>
<dbReference type="InterPro" id="IPR029062">
    <property type="entry name" value="Class_I_gatase-like"/>
</dbReference>
<comment type="catalytic activity">
    <reaction evidence="8 9">
        <text>UTP + L-glutamine + ATP + H2O = CTP + L-glutamate + ADP + phosphate + 2 H(+)</text>
        <dbReference type="Rhea" id="RHEA:26426"/>
        <dbReference type="ChEBI" id="CHEBI:15377"/>
        <dbReference type="ChEBI" id="CHEBI:15378"/>
        <dbReference type="ChEBI" id="CHEBI:29985"/>
        <dbReference type="ChEBI" id="CHEBI:30616"/>
        <dbReference type="ChEBI" id="CHEBI:37563"/>
        <dbReference type="ChEBI" id="CHEBI:43474"/>
        <dbReference type="ChEBI" id="CHEBI:46398"/>
        <dbReference type="ChEBI" id="CHEBI:58359"/>
        <dbReference type="ChEBI" id="CHEBI:456216"/>
        <dbReference type="EC" id="6.3.4.2"/>
    </reaction>
</comment>
<dbReference type="GO" id="GO:0044210">
    <property type="term" value="P:'de novo' CTP biosynthetic process"/>
    <property type="evidence" value="ECO:0007669"/>
    <property type="project" value="UniProtKB-UniRule"/>
</dbReference>
<evidence type="ECO:0000256" key="1">
    <source>
        <dbReference type="ARBA" id="ARBA00005171"/>
    </source>
</evidence>
<gene>
    <name evidence="12" type="ORF">M153_2460003419</name>
</gene>
<keyword evidence="4 9" id="KW-0547">Nucleotide-binding</keyword>
<dbReference type="UniPathway" id="UPA00159">
    <property type="reaction ID" value="UER00277"/>
</dbReference>
<dbReference type="GO" id="GO:0005524">
    <property type="term" value="F:ATP binding"/>
    <property type="evidence" value="ECO:0007669"/>
    <property type="project" value="UniProtKB-KW"/>
</dbReference>
<reference evidence="12 13" key="1">
    <citation type="submission" date="2015-07" db="EMBL/GenBank/DDBJ databases">
        <title>The genome of Pseudoloma neurophilia, a relevant intracellular parasite of the zebrafish.</title>
        <authorList>
            <person name="Ndikumana S."/>
            <person name="Pelin A."/>
            <person name="Sanders J."/>
            <person name="Corradi N."/>
        </authorList>
    </citation>
    <scope>NUCLEOTIDE SEQUENCE [LARGE SCALE GENOMIC DNA]</scope>
    <source>
        <strain evidence="12 13">MK1</strain>
    </source>
</reference>
<dbReference type="GO" id="GO:0042802">
    <property type="term" value="F:identical protein binding"/>
    <property type="evidence" value="ECO:0007669"/>
    <property type="project" value="TreeGrafter"/>
</dbReference>
<dbReference type="OrthoDB" id="1739076at2759"/>
<evidence type="ECO:0000256" key="6">
    <source>
        <dbReference type="ARBA" id="ARBA00022962"/>
    </source>
</evidence>
<feature type="domain" description="Glutamine amidotransferase" evidence="10">
    <location>
        <begin position="675"/>
        <end position="747"/>
    </location>
</feature>
<evidence type="ECO:0000256" key="9">
    <source>
        <dbReference type="RuleBase" id="RU810713"/>
    </source>
</evidence>